<evidence type="ECO:0000256" key="4">
    <source>
        <dbReference type="ARBA" id="ARBA00022840"/>
    </source>
</evidence>
<dbReference type="PROSITE" id="PS00107">
    <property type="entry name" value="PROTEIN_KINASE_ATP"/>
    <property type="match status" value="1"/>
</dbReference>
<dbReference type="GO" id="GO:0004694">
    <property type="term" value="F:eukaryotic translation initiation factor 2alpha kinase activity"/>
    <property type="evidence" value="ECO:0000318"/>
    <property type="project" value="GO_Central"/>
</dbReference>
<dbReference type="GO" id="GO:0005524">
    <property type="term" value="F:ATP binding"/>
    <property type="evidence" value="ECO:0007669"/>
    <property type="project" value="UniProtKB-UniRule"/>
</dbReference>
<dbReference type="PANTHER" id="PTHR11042:SF91">
    <property type="entry name" value="EUKARYOTIC TRANSLATION INITIATION FACTOR 2-ALPHA KINASE"/>
    <property type="match status" value="1"/>
</dbReference>
<name>A0A2A6CK36_PRIPA</name>
<organism evidence="5 6">
    <name type="scientific">Pristionchus pacificus</name>
    <name type="common">Parasitic nematode worm</name>
    <dbReference type="NCBI Taxonomy" id="54126"/>
    <lineage>
        <taxon>Eukaryota</taxon>
        <taxon>Metazoa</taxon>
        <taxon>Ecdysozoa</taxon>
        <taxon>Nematoda</taxon>
        <taxon>Chromadorea</taxon>
        <taxon>Rhabditida</taxon>
        <taxon>Rhabditina</taxon>
        <taxon>Diplogasteromorpha</taxon>
        <taxon>Diplogasteroidea</taxon>
        <taxon>Neodiplogasteridae</taxon>
        <taxon>Pristionchus</taxon>
    </lineage>
</organism>
<keyword evidence="1" id="KW-0808">Transferase</keyword>
<reference evidence="5" key="2">
    <citation type="submission" date="2022-06" db="UniProtKB">
        <authorList>
            <consortium name="EnsemblMetazoa"/>
        </authorList>
    </citation>
    <scope>IDENTIFICATION</scope>
    <source>
        <strain evidence="5">PS312</strain>
    </source>
</reference>
<dbReference type="PANTHER" id="PTHR11042">
    <property type="entry name" value="EUKARYOTIC TRANSLATION INITIATION FACTOR 2-ALPHA KINASE EIF2-ALPHA KINASE -RELATED"/>
    <property type="match status" value="1"/>
</dbReference>
<keyword evidence="3" id="KW-0418">Kinase</keyword>
<keyword evidence="4" id="KW-0067">ATP-binding</keyword>
<dbReference type="InterPro" id="IPR011009">
    <property type="entry name" value="Kinase-like_dom_sf"/>
</dbReference>
<accession>A0A8R1UXG8</accession>
<reference evidence="6" key="1">
    <citation type="journal article" date="2008" name="Nat. Genet.">
        <title>The Pristionchus pacificus genome provides a unique perspective on nematode lifestyle and parasitism.</title>
        <authorList>
            <person name="Dieterich C."/>
            <person name="Clifton S.W."/>
            <person name="Schuster L.N."/>
            <person name="Chinwalla A."/>
            <person name="Delehaunty K."/>
            <person name="Dinkelacker I."/>
            <person name="Fulton L."/>
            <person name="Fulton R."/>
            <person name="Godfrey J."/>
            <person name="Minx P."/>
            <person name="Mitreva M."/>
            <person name="Roeseler W."/>
            <person name="Tian H."/>
            <person name="Witte H."/>
            <person name="Yang S.P."/>
            <person name="Wilson R.K."/>
            <person name="Sommer R.J."/>
        </authorList>
    </citation>
    <scope>NUCLEOTIDE SEQUENCE [LARGE SCALE GENOMIC DNA]</scope>
    <source>
        <strain evidence="6">PS312</strain>
    </source>
</reference>
<dbReference type="InterPro" id="IPR017441">
    <property type="entry name" value="Protein_kinase_ATP_BS"/>
</dbReference>
<dbReference type="PROSITE" id="PS50011">
    <property type="entry name" value="PROTEIN_KINASE_DOM"/>
    <property type="match status" value="1"/>
</dbReference>
<dbReference type="InterPro" id="IPR050339">
    <property type="entry name" value="CC_SR_Kinase"/>
</dbReference>
<dbReference type="GO" id="GO:0017148">
    <property type="term" value="P:negative regulation of translation"/>
    <property type="evidence" value="ECO:0000318"/>
    <property type="project" value="GO_Central"/>
</dbReference>
<dbReference type="InterPro" id="IPR000719">
    <property type="entry name" value="Prot_kinase_dom"/>
</dbReference>
<evidence type="ECO:0000313" key="6">
    <source>
        <dbReference type="Proteomes" id="UP000005239"/>
    </source>
</evidence>
<dbReference type="GO" id="GO:0006446">
    <property type="term" value="P:regulation of translational initiation"/>
    <property type="evidence" value="ECO:0000318"/>
    <property type="project" value="GO_Central"/>
</dbReference>
<keyword evidence="6" id="KW-1185">Reference proteome</keyword>
<sequence length="218" mass="25160">MSDCFVRVIFVVNVPVVLSAKYFEFKKFLGGGGYGIVLEAIKRIDKRKYAAKGIFDEPKWKTERRALMEVTALADCDHPGIVRYYHAWDEEPPDFWQLSENSAPETRSLSRMKSWFKQIVSAVAYIHEKKQFHRDMKISFISRYGSKTDVFTLGLILVELCLVLTSEEKLEIFDNYCVGTQSELITDGETANFVEMLTQIDPNKRPTCNEMLGHEYFA</sequence>
<protein>
    <submittedName>
        <fullName evidence="5">Protein kinase domain-containing protein</fullName>
    </submittedName>
</protein>
<evidence type="ECO:0000256" key="3">
    <source>
        <dbReference type="ARBA" id="ARBA00022777"/>
    </source>
</evidence>
<keyword evidence="2" id="KW-0547">Nucleotide-binding</keyword>
<accession>A0A2A6CK36</accession>
<dbReference type="Pfam" id="PF00069">
    <property type="entry name" value="Pkinase"/>
    <property type="match status" value="1"/>
</dbReference>
<dbReference type="EnsemblMetazoa" id="PPA41069.1">
    <property type="protein sequence ID" value="PPA41069.1"/>
    <property type="gene ID" value="WBGene00279438"/>
</dbReference>
<dbReference type="AlphaFoldDB" id="A0A2A6CK36"/>
<dbReference type="OrthoDB" id="5864419at2759"/>
<evidence type="ECO:0000256" key="1">
    <source>
        <dbReference type="ARBA" id="ARBA00022679"/>
    </source>
</evidence>
<evidence type="ECO:0000313" key="5">
    <source>
        <dbReference type="EnsemblMetazoa" id="PPA41069.1"/>
    </source>
</evidence>
<dbReference type="Proteomes" id="UP000005239">
    <property type="component" value="Unassembled WGS sequence"/>
</dbReference>
<dbReference type="GO" id="GO:0005634">
    <property type="term" value="C:nucleus"/>
    <property type="evidence" value="ECO:0000318"/>
    <property type="project" value="GO_Central"/>
</dbReference>
<dbReference type="Gene3D" id="3.30.200.20">
    <property type="entry name" value="Phosphorylase Kinase, domain 1"/>
    <property type="match status" value="1"/>
</dbReference>
<proteinExistence type="predicted"/>
<gene>
    <name evidence="5" type="primary">WBGene00279438</name>
</gene>
<dbReference type="Gene3D" id="1.10.510.10">
    <property type="entry name" value="Transferase(Phosphotransferase) domain 1"/>
    <property type="match status" value="2"/>
</dbReference>
<dbReference type="SUPFAM" id="SSF56112">
    <property type="entry name" value="Protein kinase-like (PK-like)"/>
    <property type="match status" value="1"/>
</dbReference>
<dbReference type="GO" id="GO:0005737">
    <property type="term" value="C:cytoplasm"/>
    <property type="evidence" value="ECO:0000318"/>
    <property type="project" value="GO_Central"/>
</dbReference>
<evidence type="ECO:0000256" key="2">
    <source>
        <dbReference type="ARBA" id="ARBA00022741"/>
    </source>
</evidence>